<dbReference type="InterPro" id="IPR029064">
    <property type="entry name" value="Ribosomal_eL30-like_sf"/>
</dbReference>
<dbReference type="PANTHER" id="PTHR43191:SF2">
    <property type="entry name" value="RRNA METHYLTRANSFERASE 3, MITOCHONDRIAL"/>
    <property type="match status" value="1"/>
</dbReference>
<feature type="domain" description="RNA 2-O ribose methyltransferase substrate binding" evidence="3">
    <location>
        <begin position="27"/>
        <end position="100"/>
    </location>
</feature>
<proteinExistence type="predicted"/>
<dbReference type="RefSeq" id="WP_353683984.1">
    <property type="nucleotide sequence ID" value="NZ_CP144373.1"/>
</dbReference>
<evidence type="ECO:0000259" key="3">
    <source>
        <dbReference type="SMART" id="SM00967"/>
    </source>
</evidence>
<dbReference type="Pfam" id="PF00588">
    <property type="entry name" value="SpoU_methylase"/>
    <property type="match status" value="1"/>
</dbReference>
<dbReference type="SUPFAM" id="SSF55315">
    <property type="entry name" value="L30e-like"/>
    <property type="match status" value="1"/>
</dbReference>
<dbReference type="PANTHER" id="PTHR43191">
    <property type="entry name" value="RRNA METHYLTRANSFERASE 3"/>
    <property type="match status" value="1"/>
</dbReference>
<dbReference type="InterPro" id="IPR051259">
    <property type="entry name" value="rRNA_Methyltransferase"/>
</dbReference>
<reference evidence="4" key="1">
    <citation type="submission" date="2024-01" db="EMBL/GenBank/DDBJ databases">
        <title>The first autotrophic representatives of the genus Thermodesulfovibrio.</title>
        <authorList>
            <person name="Maltseva A.I."/>
            <person name="Elcheninov A.G."/>
            <person name="Kublanov I.V."/>
            <person name="Lebedinsky A.V."/>
            <person name="Frolov E.N."/>
        </authorList>
    </citation>
    <scope>NUCLEOTIDE SEQUENCE</scope>
    <source>
        <strain evidence="4">3907-1M</strain>
    </source>
</reference>
<dbReference type="Gene3D" id="3.30.1330.30">
    <property type="match status" value="1"/>
</dbReference>
<dbReference type="GO" id="GO:0006396">
    <property type="term" value="P:RNA processing"/>
    <property type="evidence" value="ECO:0007669"/>
    <property type="project" value="InterPro"/>
</dbReference>
<gene>
    <name evidence="4" type="ORF">V4D30_08900</name>
</gene>
<keyword evidence="1 4" id="KW-0489">Methyltransferase</keyword>
<evidence type="ECO:0000313" key="4">
    <source>
        <dbReference type="EMBL" id="XCH46452.1"/>
    </source>
</evidence>
<dbReference type="SUPFAM" id="SSF75217">
    <property type="entry name" value="alpha/beta knot"/>
    <property type="match status" value="1"/>
</dbReference>
<dbReference type="InterPro" id="IPR001537">
    <property type="entry name" value="SpoU_MeTrfase"/>
</dbReference>
<accession>A0AAU8GYV6</accession>
<dbReference type="CDD" id="cd18095">
    <property type="entry name" value="SpoU-like_rRNA-MTase"/>
    <property type="match status" value="1"/>
</dbReference>
<protein>
    <submittedName>
        <fullName evidence="4">RNA methyltransferase</fullName>
    </submittedName>
</protein>
<name>A0AAU8GYV6_9BACT</name>
<dbReference type="GO" id="GO:0005737">
    <property type="term" value="C:cytoplasm"/>
    <property type="evidence" value="ECO:0007669"/>
    <property type="project" value="UniProtKB-ARBA"/>
</dbReference>
<keyword evidence="2" id="KW-0808">Transferase</keyword>
<organism evidence="4">
    <name type="scientific">Thermodesulfovibrio autotrophicus</name>
    <dbReference type="NCBI Taxonomy" id="3118333"/>
    <lineage>
        <taxon>Bacteria</taxon>
        <taxon>Pseudomonadati</taxon>
        <taxon>Nitrospirota</taxon>
        <taxon>Thermodesulfovibrionia</taxon>
        <taxon>Thermodesulfovibrionales</taxon>
        <taxon>Thermodesulfovibrionaceae</taxon>
        <taxon>Thermodesulfovibrio</taxon>
    </lineage>
</organism>
<dbReference type="InterPro" id="IPR029028">
    <property type="entry name" value="Alpha/beta_knot_MTases"/>
</dbReference>
<dbReference type="InterPro" id="IPR013123">
    <property type="entry name" value="SpoU_subst-bd"/>
</dbReference>
<evidence type="ECO:0000256" key="1">
    <source>
        <dbReference type="ARBA" id="ARBA00022603"/>
    </source>
</evidence>
<dbReference type="Pfam" id="PF08032">
    <property type="entry name" value="SpoU_sub_bind"/>
    <property type="match status" value="1"/>
</dbReference>
<dbReference type="GO" id="GO:0032259">
    <property type="term" value="P:methylation"/>
    <property type="evidence" value="ECO:0007669"/>
    <property type="project" value="UniProtKB-KW"/>
</dbReference>
<dbReference type="Gene3D" id="3.40.1280.10">
    <property type="match status" value="1"/>
</dbReference>
<evidence type="ECO:0000256" key="2">
    <source>
        <dbReference type="ARBA" id="ARBA00022679"/>
    </source>
</evidence>
<dbReference type="SMART" id="SM00967">
    <property type="entry name" value="SpoU_sub_bind"/>
    <property type="match status" value="1"/>
</dbReference>
<dbReference type="KEGG" id="taut:V4D30_08900"/>
<dbReference type="GO" id="GO:0003723">
    <property type="term" value="F:RNA binding"/>
    <property type="evidence" value="ECO:0007669"/>
    <property type="project" value="InterPro"/>
</dbReference>
<dbReference type="GO" id="GO:0008173">
    <property type="term" value="F:RNA methyltransferase activity"/>
    <property type="evidence" value="ECO:0007669"/>
    <property type="project" value="InterPro"/>
</dbReference>
<sequence length="260" mass="28851">MKWIQSPENPLIKEIKKIIKKPEEKIFIEGINLIEAALTSDYVQIEEVLVTEDFIEKQREFFKTFKSKILVTGISERIAKTISETVTPQGIFAVAKFKYKNLNEIKNPKLAVIADRIQDPGNLGTIIRASEALGAEALLTTPGTCNPLSGKVLRASAGSIFFIPVIKASVKDIKDFILKNKLKLVITDLKAKLHCFNVDFTGSLAVAFGNESHGVSEELKTIKHISCRIPHKGKTESLNVAIAATVLLYEILRQRSLKPP</sequence>
<dbReference type="EMBL" id="CP144373">
    <property type="protein sequence ID" value="XCH46452.1"/>
    <property type="molecule type" value="Genomic_DNA"/>
</dbReference>
<dbReference type="AlphaFoldDB" id="A0AAU8GYV6"/>
<dbReference type="InterPro" id="IPR029026">
    <property type="entry name" value="tRNA_m1G_MTases_N"/>
</dbReference>